<keyword evidence="5" id="KW-0926">Vacuole</keyword>
<dbReference type="Gene3D" id="3.40.630.10">
    <property type="entry name" value="Zn peptidases"/>
    <property type="match status" value="1"/>
</dbReference>
<evidence type="ECO:0000256" key="8">
    <source>
        <dbReference type="ARBA" id="ARBA00031512"/>
    </source>
</evidence>
<dbReference type="Pfam" id="PF04389">
    <property type="entry name" value="Peptidase_M28"/>
    <property type="match status" value="1"/>
</dbReference>
<reference evidence="11 12" key="1">
    <citation type="submission" date="2020-08" db="EMBL/GenBank/DDBJ databases">
        <title>Novel species isolated from subtropical streams in China.</title>
        <authorList>
            <person name="Lu H."/>
        </authorList>
    </citation>
    <scope>NUCLEOTIDE SEQUENCE [LARGE SCALE GENOMIC DNA]</scope>
    <source>
        <strain evidence="11 12">KACC 16656</strain>
    </source>
</reference>
<gene>
    <name evidence="11" type="ORF">H8K52_09850</name>
</gene>
<dbReference type="EMBL" id="JACOFW010000009">
    <property type="protein sequence ID" value="MBC3807645.1"/>
    <property type="molecule type" value="Genomic_DNA"/>
</dbReference>
<name>A0ABR6X473_9BURK</name>
<evidence type="ECO:0000256" key="1">
    <source>
        <dbReference type="ARBA" id="ARBA00003273"/>
    </source>
</evidence>
<evidence type="ECO:0000256" key="2">
    <source>
        <dbReference type="ARBA" id="ARBA00004128"/>
    </source>
</evidence>
<feature type="transmembrane region" description="Helical" evidence="9">
    <location>
        <begin position="337"/>
        <end position="358"/>
    </location>
</feature>
<feature type="transmembrane region" description="Helical" evidence="9">
    <location>
        <begin position="443"/>
        <end position="462"/>
    </location>
</feature>
<feature type="transmembrane region" description="Helical" evidence="9">
    <location>
        <begin position="370"/>
        <end position="393"/>
    </location>
</feature>
<evidence type="ECO:0000256" key="3">
    <source>
        <dbReference type="ARBA" id="ARBA00010918"/>
    </source>
</evidence>
<dbReference type="InterPro" id="IPR045175">
    <property type="entry name" value="M28_fam"/>
</dbReference>
<comment type="function">
    <text evidence="1">May be involved in vacuolar sorting and osmoregulation.</text>
</comment>
<keyword evidence="9" id="KW-0812">Transmembrane</keyword>
<feature type="transmembrane region" description="Helical" evidence="9">
    <location>
        <begin position="555"/>
        <end position="574"/>
    </location>
</feature>
<comment type="caution">
    <text evidence="11">The sequence shown here is derived from an EMBL/GenBank/DDBJ whole genome shotgun (WGS) entry which is preliminary data.</text>
</comment>
<keyword evidence="7" id="KW-0325">Glycoprotein</keyword>
<dbReference type="PANTHER" id="PTHR12147">
    <property type="entry name" value="METALLOPEPTIDASE M28 FAMILY MEMBER"/>
    <property type="match status" value="1"/>
</dbReference>
<evidence type="ECO:0000313" key="11">
    <source>
        <dbReference type="EMBL" id="MBC3807645.1"/>
    </source>
</evidence>
<keyword evidence="12" id="KW-1185">Reference proteome</keyword>
<keyword evidence="6 9" id="KW-1133">Transmembrane helix</keyword>
<dbReference type="SUPFAM" id="SSF53187">
    <property type="entry name" value="Zn-dependent exopeptidases"/>
    <property type="match status" value="1"/>
</dbReference>
<evidence type="ECO:0000256" key="9">
    <source>
        <dbReference type="SAM" id="Phobius"/>
    </source>
</evidence>
<proteinExistence type="inferred from homology"/>
<organism evidence="11 12">
    <name type="scientific">Undibacterium seohonense</name>
    <dbReference type="NCBI Taxonomy" id="1344950"/>
    <lineage>
        <taxon>Bacteria</taxon>
        <taxon>Pseudomonadati</taxon>
        <taxon>Pseudomonadota</taxon>
        <taxon>Betaproteobacteria</taxon>
        <taxon>Burkholderiales</taxon>
        <taxon>Oxalobacteraceae</taxon>
        <taxon>Undibacterium</taxon>
    </lineage>
</organism>
<evidence type="ECO:0000256" key="4">
    <source>
        <dbReference type="ARBA" id="ARBA00017435"/>
    </source>
</evidence>
<feature type="transmembrane region" description="Helical" evidence="9">
    <location>
        <begin position="12"/>
        <end position="30"/>
    </location>
</feature>
<evidence type="ECO:0000313" key="12">
    <source>
        <dbReference type="Proteomes" id="UP000648257"/>
    </source>
</evidence>
<comment type="similarity">
    <text evidence="3">Belongs to the peptidase M28 family.</text>
</comment>
<comment type="subcellular location">
    <subcellularLocation>
        <location evidence="2">Vacuole membrane</location>
        <topology evidence="2">Multi-pass membrane protein</topology>
    </subcellularLocation>
</comment>
<dbReference type="Proteomes" id="UP000648257">
    <property type="component" value="Unassembled WGS sequence"/>
</dbReference>
<accession>A0ABR6X473</accession>
<feature type="transmembrane region" description="Helical" evidence="9">
    <location>
        <begin position="413"/>
        <end position="431"/>
    </location>
</feature>
<evidence type="ECO:0000259" key="10">
    <source>
        <dbReference type="Pfam" id="PF04389"/>
    </source>
</evidence>
<feature type="transmembrane region" description="Helical" evidence="9">
    <location>
        <begin position="468"/>
        <end position="485"/>
    </location>
</feature>
<sequence>MHFFFPATAKHRFSMFAILITIVTLVYFGLESVQPPAPLTETPKADQFSLSAAQAQLQKITQDKHPIASAGHTKVREYLLAELTAMGLTPEVHRTFASFEKGTANGQVQNIVVRLAGRNHSQDQTKRAVLLLAHYDAVPTSFGAGDDGVSVIAILQTLRALKAQAPLANDIIALLSDGEEVGLLGASGFAQSHPWMKDVGIVLNFDNRGNAGPVMMFEPSAGNGKLIASLAQAVPGVISNSMMYEVYKALPNDTDFTVFRKQGVPGLNFAMIQNISSYHTRYDRADLISPASQQQQGQMMLQLARHFGNQDLSAYQSSANAEDHVYFSFPLLGLVHYPANFALTLALIIAALSVAVFWMSRKRSQVRIVASLGGAVSFILIIVGIGFLTQQAWNLVFKLSPAYLEMHDQDTGHYYLLGVLVMSAVIFGLWQRWLTRWIRAKELAFGAAMVWIILLFVTSYRFPGASFLFAWPLAAVMLSWLGLELMKCKDDSASSAWIYLAGGAFAIILSSPLVLLFNIALGFHSLGVPVILFILFLGLVTPLLVWILQELRARIFLIAGAFAFAFGAIATENFHQAHPIPKQLVYIAMPQQQHSFWLAPQRLLDRKTLTMFNTDAIQRTVPEVLGKESARSEWKYWVTKAPDVGIAAPSVRIVSDQILGDQREIVAHISSPDQASNVRIQIEGGKVLSAKLQDQILSTAAKDKWVTSVHAMAKEGVTLRFQIAKDQAPNSMKIRATDTFYVMPASAKNLLVPTGVDLVMQTVTLVDIP</sequence>
<dbReference type="PANTHER" id="PTHR12147:SF58">
    <property type="entry name" value="VACUOLAR MEMBRANE PROTEASE"/>
    <property type="match status" value="1"/>
</dbReference>
<evidence type="ECO:0000256" key="7">
    <source>
        <dbReference type="ARBA" id="ARBA00023180"/>
    </source>
</evidence>
<feature type="transmembrane region" description="Helical" evidence="9">
    <location>
        <begin position="526"/>
        <end position="548"/>
    </location>
</feature>
<dbReference type="InterPro" id="IPR007484">
    <property type="entry name" value="Peptidase_M28"/>
</dbReference>
<evidence type="ECO:0000256" key="6">
    <source>
        <dbReference type="ARBA" id="ARBA00022989"/>
    </source>
</evidence>
<protein>
    <recommendedName>
        <fullName evidence="4">Vacuolar membrane protease</fullName>
    </recommendedName>
    <alternativeName>
        <fullName evidence="8">FXNA-related family protease 1</fullName>
    </alternativeName>
</protein>
<keyword evidence="9" id="KW-0472">Membrane</keyword>
<feature type="domain" description="Peptidase M28" evidence="10">
    <location>
        <begin position="110"/>
        <end position="303"/>
    </location>
</feature>
<feature type="transmembrane region" description="Helical" evidence="9">
    <location>
        <begin position="497"/>
        <end position="520"/>
    </location>
</feature>
<evidence type="ECO:0000256" key="5">
    <source>
        <dbReference type="ARBA" id="ARBA00022554"/>
    </source>
</evidence>
<dbReference type="RefSeq" id="WP_186922732.1">
    <property type="nucleotide sequence ID" value="NZ_JACOFW010000009.1"/>
</dbReference>